<evidence type="ECO:0000256" key="3">
    <source>
        <dbReference type="ARBA" id="ARBA00011328"/>
    </source>
</evidence>
<name>A0A4U1EPU4_MONMO</name>
<feature type="domain" description="Corticotropin-releasing factor" evidence="9">
    <location>
        <begin position="237"/>
        <end position="274"/>
    </location>
</feature>
<dbReference type="EMBL" id="RWIC01000973">
    <property type="protein sequence ID" value="TKC38574.1"/>
    <property type="molecule type" value="Genomic_DNA"/>
</dbReference>
<sequence>MLLTPRLSQSVQRWSTGGPDGKEYPPCSWSSNSHNCRSVRTSHNASTLRELSISSGSLTTTGELAILAPLPGSTLPSLLLCGEVTLSLEKTYPLSGSAGIDHLVHTSGGDHLFSEQGEMLIPAHFLLLLLLLLGAPSTGLSQKLYKAKPIFSCLNKKSQLEDAPLLSKRSFPSLPSQDSLSGEDQEKEEEKDKEKRTFPGSGGGGGARSTRHKYLSQAQLRRRLYQDKAKSDQRTKFTLSLDVPTNIMNILFNIAKAKNLRAKADANAHLMAQIGRKK</sequence>
<dbReference type="GO" id="GO:0031669">
    <property type="term" value="P:cellular response to nutrient levels"/>
    <property type="evidence" value="ECO:0007669"/>
    <property type="project" value="TreeGrafter"/>
</dbReference>
<keyword evidence="5" id="KW-0372">Hormone</keyword>
<evidence type="ECO:0000256" key="4">
    <source>
        <dbReference type="ARBA" id="ARBA00022525"/>
    </source>
</evidence>
<dbReference type="Proteomes" id="UP000308365">
    <property type="component" value="Unassembled WGS sequence"/>
</dbReference>
<dbReference type="Pfam" id="PF00473">
    <property type="entry name" value="CRF"/>
    <property type="match status" value="1"/>
</dbReference>
<evidence type="ECO:0000256" key="2">
    <source>
        <dbReference type="ARBA" id="ARBA00009287"/>
    </source>
</evidence>
<dbReference type="GO" id="GO:0005615">
    <property type="term" value="C:extracellular space"/>
    <property type="evidence" value="ECO:0007669"/>
    <property type="project" value="InterPro"/>
</dbReference>
<evidence type="ECO:0000313" key="10">
    <source>
        <dbReference type="EMBL" id="TKC38574.1"/>
    </source>
</evidence>
<comment type="caution">
    <text evidence="10">The sequence shown here is derived from an EMBL/GenBank/DDBJ whole genome shotgun (WGS) entry which is preliminary data.</text>
</comment>
<evidence type="ECO:0000313" key="11">
    <source>
        <dbReference type="Proteomes" id="UP000308365"/>
    </source>
</evidence>
<feature type="region of interest" description="Disordered" evidence="8">
    <location>
        <begin position="167"/>
        <end position="213"/>
    </location>
</feature>
<gene>
    <name evidence="10" type="ORF">EI555_000830</name>
</gene>
<dbReference type="GO" id="GO:0007586">
    <property type="term" value="P:digestion"/>
    <property type="evidence" value="ECO:0007669"/>
    <property type="project" value="InterPro"/>
</dbReference>
<dbReference type="PANTHER" id="PTHR17575">
    <property type="entry name" value="UROCORTIN-2 AND 3"/>
    <property type="match status" value="1"/>
</dbReference>
<accession>A0A4U1EPU4</accession>
<evidence type="ECO:0000256" key="6">
    <source>
        <dbReference type="ARBA" id="ARBA00022729"/>
    </source>
</evidence>
<evidence type="ECO:0000256" key="5">
    <source>
        <dbReference type="ARBA" id="ARBA00022702"/>
    </source>
</evidence>
<keyword evidence="4" id="KW-0964">Secreted</keyword>
<dbReference type="PANTHER" id="PTHR17575:SF1">
    <property type="entry name" value="UROCORTIN-3"/>
    <property type="match status" value="1"/>
</dbReference>
<dbReference type="GO" id="GO:0051431">
    <property type="term" value="F:corticotropin-releasing hormone receptor 2 binding"/>
    <property type="evidence" value="ECO:0007669"/>
    <property type="project" value="InterPro"/>
</dbReference>
<feature type="region of interest" description="Disordered" evidence="8">
    <location>
        <begin position="1"/>
        <end position="34"/>
    </location>
</feature>
<comment type="subunit">
    <text evidence="3">Binds with high affinity to CRF receptors 2-alpha and 2-beta.</text>
</comment>
<evidence type="ECO:0000256" key="8">
    <source>
        <dbReference type="SAM" id="MobiDB-lite"/>
    </source>
</evidence>
<evidence type="ECO:0000256" key="1">
    <source>
        <dbReference type="ARBA" id="ARBA00004613"/>
    </source>
</evidence>
<dbReference type="InterPro" id="IPR000187">
    <property type="entry name" value="CRF"/>
</dbReference>
<dbReference type="GO" id="GO:0007189">
    <property type="term" value="P:adenylate cyclase-activating G protein-coupled receptor signaling pathway"/>
    <property type="evidence" value="ECO:0007669"/>
    <property type="project" value="TreeGrafter"/>
</dbReference>
<reference evidence="11" key="1">
    <citation type="journal article" date="2019" name="IScience">
        <title>Narwhal Genome Reveals Long-Term Low Genetic Diversity despite Current Large Abundance Size.</title>
        <authorList>
            <person name="Westbury M.V."/>
            <person name="Petersen B."/>
            <person name="Garde E."/>
            <person name="Heide-Jorgensen M.P."/>
            <person name="Lorenzen E.D."/>
        </authorList>
    </citation>
    <scope>NUCLEOTIDE SEQUENCE [LARGE SCALE GENOMIC DNA]</scope>
</reference>
<feature type="compositionally biased region" description="Polar residues" evidence="8">
    <location>
        <begin position="1"/>
        <end position="15"/>
    </location>
</feature>
<dbReference type="AlphaFoldDB" id="A0A4U1EPU4"/>
<proteinExistence type="inferred from homology"/>
<comment type="similarity">
    <text evidence="2">Belongs to the sauvagine/corticotropin-releasing factor/urotensin I family.</text>
</comment>
<feature type="compositionally biased region" description="Basic and acidic residues" evidence="8">
    <location>
        <begin position="188"/>
        <end position="197"/>
    </location>
</feature>
<evidence type="ECO:0000256" key="7">
    <source>
        <dbReference type="ARBA" id="ARBA00025160"/>
    </source>
</evidence>
<evidence type="ECO:0000259" key="9">
    <source>
        <dbReference type="Pfam" id="PF00473"/>
    </source>
</evidence>
<keyword evidence="6" id="KW-0732">Signal</keyword>
<dbReference type="GO" id="GO:0009755">
    <property type="term" value="P:hormone-mediated signaling pathway"/>
    <property type="evidence" value="ECO:0007669"/>
    <property type="project" value="TreeGrafter"/>
</dbReference>
<organism evidence="10 11">
    <name type="scientific">Monodon monoceros</name>
    <name type="common">Narwhal</name>
    <name type="synonym">Ceratodon monodon</name>
    <dbReference type="NCBI Taxonomy" id="40151"/>
    <lineage>
        <taxon>Eukaryota</taxon>
        <taxon>Metazoa</taxon>
        <taxon>Chordata</taxon>
        <taxon>Craniata</taxon>
        <taxon>Vertebrata</taxon>
        <taxon>Euteleostomi</taxon>
        <taxon>Mammalia</taxon>
        <taxon>Eutheria</taxon>
        <taxon>Laurasiatheria</taxon>
        <taxon>Artiodactyla</taxon>
        <taxon>Whippomorpha</taxon>
        <taxon>Cetacea</taxon>
        <taxon>Odontoceti</taxon>
        <taxon>Monodontidae</taxon>
        <taxon>Monodon</taxon>
    </lineage>
</organism>
<protein>
    <recommendedName>
        <fullName evidence="9">Corticotropin-releasing factor domain-containing protein</fullName>
    </recommendedName>
</protein>
<dbReference type="GO" id="GO:0005179">
    <property type="term" value="F:hormone activity"/>
    <property type="evidence" value="ECO:0007669"/>
    <property type="project" value="UniProtKB-KW"/>
</dbReference>
<dbReference type="InterPro" id="IPR024270">
    <property type="entry name" value="Urocortin_II/III"/>
</dbReference>
<comment type="subcellular location">
    <subcellularLocation>
        <location evidence="1">Secreted</location>
    </subcellularLocation>
</comment>
<comment type="function">
    <text evidence="7">Suppresses food intake, delays gastric emptying and decreases heat-induced edema. Might represent an endogenous ligand for maintaining homeostasis after stress.</text>
</comment>